<dbReference type="AlphaFoldDB" id="A0A544ULK6"/>
<accession>A0A544ULK6</accession>
<dbReference type="EMBL" id="SADV01000006">
    <property type="protein sequence ID" value="TQR34374.1"/>
    <property type="molecule type" value="Genomic_DNA"/>
</dbReference>
<comment type="caution">
    <text evidence="1">The sequence shown here is derived from an EMBL/GenBank/DDBJ whole genome shotgun (WGS) entry which is preliminary data.</text>
</comment>
<evidence type="ECO:0000313" key="1">
    <source>
        <dbReference type="EMBL" id="TQR34374.1"/>
    </source>
</evidence>
<dbReference type="RefSeq" id="WP_142508719.1">
    <property type="nucleotide sequence ID" value="NZ_SADV01000006.1"/>
</dbReference>
<evidence type="ECO:0000313" key="2">
    <source>
        <dbReference type="Proteomes" id="UP000317944"/>
    </source>
</evidence>
<proteinExistence type="predicted"/>
<organism evidence="1 2">
    <name type="scientific">Lysinibacillus sphaericus</name>
    <name type="common">Bacillus sphaericus</name>
    <dbReference type="NCBI Taxonomy" id="1421"/>
    <lineage>
        <taxon>Bacteria</taxon>
        <taxon>Bacillati</taxon>
        <taxon>Bacillota</taxon>
        <taxon>Bacilli</taxon>
        <taxon>Bacillales</taxon>
        <taxon>Bacillaceae</taxon>
        <taxon>Lysinibacillus</taxon>
    </lineage>
</organism>
<reference evidence="1 2" key="1">
    <citation type="submission" date="2018-03" db="EMBL/GenBank/DDBJ databases">
        <title>Aerobic endospore-forming bacteria genome sequencing and assembly.</title>
        <authorList>
            <person name="Cavalcante D.A."/>
            <person name="Driks A."/>
            <person name="Putonti C."/>
            <person name="De-Souza M.T."/>
        </authorList>
    </citation>
    <scope>NUCLEOTIDE SEQUENCE [LARGE SCALE GENOMIC DNA]</scope>
    <source>
        <strain evidence="1 2">SDF0037</strain>
    </source>
</reference>
<gene>
    <name evidence="1" type="ORF">C7Y47_10410</name>
</gene>
<dbReference type="Proteomes" id="UP000317944">
    <property type="component" value="Unassembled WGS sequence"/>
</dbReference>
<name>A0A544ULK6_LYSSH</name>
<dbReference type="InterPro" id="IPR015424">
    <property type="entry name" value="PyrdxlP-dep_Trfase"/>
</dbReference>
<protein>
    <submittedName>
        <fullName evidence="1">Uncharacterized protein</fullName>
    </submittedName>
</protein>
<dbReference type="OrthoDB" id="5184540at2"/>
<sequence>MIINQDLLLDNIEELLELKNLFANQINTEDYYNWIEKVEKIIHTIKSNNSPELFFNEINTLTMEIREIWMSYVQNITNKHLKSPPLNTIKKLPQSNKISFSYERNIQPDFLEEKISLYRDVHANWELSNVLCSSGMAAISTVLQSYFAMYKPSESKKLVVSTWSEYFETRVLTDLYRSEAIEITSYRKQNEFFNWVESTDVFFIELVRYNWDLEVFNLNKFLETLCNSTPNRLRVLIVDTTLSGNYHQIEKILKSLENYPYIIVIQVHSILKLDQQGLELSNGGVISVYTLKNNLDIPNAKVFTNYIRQVRTILGAGLTYQELALLDNRFVFNKELYTRYCNLIYENNKLLAEKIQADGLFKKVVHPSLISNFEWAKSPFVVFHLKEDNLDNHGFLLGVLAYEVKKRKINFYHGSSFGFRDSRYEVIIPNTIESKGLFKIAMGLRRGVDQIKTIELMQEVANYRNFLELRNAYPFVNPIKF</sequence>
<dbReference type="SUPFAM" id="SSF53383">
    <property type="entry name" value="PLP-dependent transferases"/>
    <property type="match status" value="1"/>
</dbReference>